<keyword evidence="3" id="KW-1185">Reference proteome</keyword>
<dbReference type="PATRIC" id="fig|413882.6.peg.614"/>
<dbReference type="SUPFAM" id="SSF52540">
    <property type="entry name" value="P-loop containing nucleoside triphosphate hydrolases"/>
    <property type="match status" value="1"/>
</dbReference>
<organism evidence="2 3">
    <name type="scientific">Caldimonas brevitalea</name>
    <dbReference type="NCBI Taxonomy" id="413882"/>
    <lineage>
        <taxon>Bacteria</taxon>
        <taxon>Pseudomonadati</taxon>
        <taxon>Pseudomonadota</taxon>
        <taxon>Betaproteobacteria</taxon>
        <taxon>Burkholderiales</taxon>
        <taxon>Sphaerotilaceae</taxon>
        <taxon>Caldimonas</taxon>
    </lineage>
</organism>
<dbReference type="KEGG" id="pbh:AAW51_0579"/>
<protein>
    <submittedName>
        <fullName evidence="2">Uncharacterized protein</fullName>
    </submittedName>
</protein>
<reference evidence="2 3" key="1">
    <citation type="submission" date="2015-05" db="EMBL/GenBank/DDBJ databases">
        <authorList>
            <person name="Tang B."/>
            <person name="Yu Y."/>
        </authorList>
    </citation>
    <scope>NUCLEOTIDE SEQUENCE [LARGE SCALE GENOMIC DNA]</scope>
    <source>
        <strain evidence="2 3">DSM 7029</strain>
    </source>
</reference>
<evidence type="ECO:0000313" key="3">
    <source>
        <dbReference type="Proteomes" id="UP000035352"/>
    </source>
</evidence>
<dbReference type="Proteomes" id="UP000035352">
    <property type="component" value="Chromosome"/>
</dbReference>
<dbReference type="InterPro" id="IPR027417">
    <property type="entry name" value="P-loop_NTPase"/>
</dbReference>
<dbReference type="EMBL" id="CP011371">
    <property type="protein sequence ID" value="AKJ27270.1"/>
    <property type="molecule type" value="Genomic_DNA"/>
</dbReference>
<accession>A0A0G3BL98</accession>
<feature type="region of interest" description="Disordered" evidence="1">
    <location>
        <begin position="1"/>
        <end position="20"/>
    </location>
</feature>
<dbReference type="STRING" id="413882.AAW51_0579"/>
<dbReference type="OrthoDB" id="336284at2"/>
<name>A0A0G3BL98_9BURK</name>
<dbReference type="RefSeq" id="WP_047193412.1">
    <property type="nucleotide sequence ID" value="NZ_CP011371.1"/>
</dbReference>
<evidence type="ECO:0000313" key="2">
    <source>
        <dbReference type="EMBL" id="AKJ27270.1"/>
    </source>
</evidence>
<evidence type="ECO:0000256" key="1">
    <source>
        <dbReference type="SAM" id="MobiDB-lite"/>
    </source>
</evidence>
<gene>
    <name evidence="2" type="ORF">AAW51_0579</name>
</gene>
<sequence length="1438" mass="158660">MDRTFKDLKAPSGKDDALESSWGERFDESGVSWHELLKSQRILIVSEAGAGKTYECETKARELFARGEPAFFLSLESVASAGVAATLFGDEHKRFTDWLASSSQVAYFFLDSIDELQLVHRSFKDALRRFAHDTRGALGRATVVITARPVPIDRQAFRDILPVPAPVRQEESEDEFVRIAMDGPSKTKDDGPPAIREVELLPLTGPQIIEFARSRGVGDPEALLAAIDAKHAREFARKPQDLIELCDDWREHGGLRAHFEQIQSHVRARLAARPERREKAGLPPAKAQVGAQRLALAVILSRRLTIRYSAGSDADSSGAAPIDPRELLADWSPNEVLTLLERPIFVEGGYGRVRFHHRSVMEFLAARQIHDLIEAGLLVQSAACRLLFGLTGSNETILRPSMRPVAAWLALLRPDMFERVVEIEPAVLLTHGDPESLTDLQRERALLGYVARYGKGQWRGLEVPNLQVARLAQLGLAGTVRSAWAAGVEAPEVRELLLRLVSAGHMQGCADLVAQVAADASCSDRERFEALIALAGLGDSRVAPMVDAIVTLVPGWSERLARWVGTMLYPEHVTEAQLVQLLARVRSEKRDRGGYADSVARVIQKADMSRARLEALLPDVLRLARGGLSAVDEEFQEADGRLEVSSILRALCVRLLELGSVSETLIEASVLARRSADASSGMGKGKTELSALLDSLPNDWRPRVFEADLACVESLGGDRSARYRLVRIVYEGALNYALERDGPWVQAALADVQMSPERRSVLLHLAAHLYAIEGRLKDAEGALRGAVVDSTALTDELNSIIKSNQPSAEFLKMQEEQRKRQERQAKKRADEKEAWARMRRELAEQPALALGPGRRDNTIWNLWLVLRKLGRNGDEGRWDRAFLTSQFGGDITDRLRLAMMAYWRGMRPTIRCERRRGEENTYLVVWSIGLMGIYAEAEDPLWATKLKPSEAELAARYALLELNGLPSWLGSLAKAHPTEVEAVVGSELLDELLDAGGDSGWHSMVLQSLRNGTQDVSQLLVPRLVGWLAWSGLTLMQLPHSPSNEQKLSQVVRVLLAHAGPEVKGPLEELVAAQVGAVGTGPYLLFWLPVLFSLAPSRGVDGMLPVLAALPAEPNGTAVHIIGSLFNERTGFGSTEWASKLAAAQLLRLTLEFHRHVRSEDDLVHDTVYSPGARDAAEDGRRYIFDALMKASGPEALSAKLALAADPLFERLRDRIAALAQERLAAEIDSSAWKPTEVATLLARKELSPKTTSDVAQLLVDRLDDLQELLLKDTGPRAGWALIDDENTLRPMIARELEVAAREAYTVDQEAVTADGKETDIRLRTVSGYQATIELKVGEKGRSARELCDTIDEQLVKKYMAHRDARTGCLLVSVADPERYWLHPDTGERIDRFGLQTLLQARAAAAQHQLGGEARVLARVLDLVPRLSTEKRTSGTAR</sequence>
<proteinExistence type="predicted"/>